<dbReference type="InterPro" id="IPR027417">
    <property type="entry name" value="P-loop_NTPase"/>
</dbReference>
<dbReference type="GO" id="GO:0000731">
    <property type="term" value="P:DNA synthesis involved in DNA repair"/>
    <property type="evidence" value="ECO:0007669"/>
    <property type="project" value="TreeGrafter"/>
</dbReference>
<organism evidence="2 3">
    <name type="scientific">Melaminivora alkalimesophila</name>
    <dbReference type="NCBI Taxonomy" id="1165852"/>
    <lineage>
        <taxon>Bacteria</taxon>
        <taxon>Pseudomonadati</taxon>
        <taxon>Pseudomonadota</taxon>
        <taxon>Betaproteobacteria</taxon>
        <taxon>Burkholderiales</taxon>
        <taxon>Comamonadaceae</taxon>
        <taxon>Melaminivora</taxon>
    </lineage>
</organism>
<gene>
    <name evidence="2" type="ORF">DFR36_1043</name>
</gene>
<dbReference type="PIRSF" id="PIRSF029347">
    <property type="entry name" value="RecF"/>
    <property type="match status" value="1"/>
</dbReference>
<dbReference type="Proteomes" id="UP000246483">
    <property type="component" value="Unassembled WGS sequence"/>
</dbReference>
<dbReference type="EMBL" id="QGUB01000004">
    <property type="protein sequence ID" value="PWW46226.1"/>
    <property type="molecule type" value="Genomic_DNA"/>
</dbReference>
<evidence type="ECO:0000259" key="1">
    <source>
        <dbReference type="Pfam" id="PF13304"/>
    </source>
</evidence>
<evidence type="ECO:0000313" key="3">
    <source>
        <dbReference type="Proteomes" id="UP000246483"/>
    </source>
</evidence>
<dbReference type="GO" id="GO:0005524">
    <property type="term" value="F:ATP binding"/>
    <property type="evidence" value="ECO:0007669"/>
    <property type="project" value="InterPro"/>
</dbReference>
<dbReference type="SUPFAM" id="SSF52540">
    <property type="entry name" value="P-loop containing nucleoside triphosphate hydrolases"/>
    <property type="match status" value="1"/>
</dbReference>
<dbReference type="InterPro" id="IPR003959">
    <property type="entry name" value="ATPase_AAA_core"/>
</dbReference>
<dbReference type="RefSeq" id="WP_075807051.1">
    <property type="nucleotide sequence ID" value="NZ_ALEE01000683.1"/>
</dbReference>
<keyword evidence="3" id="KW-1185">Reference proteome</keyword>
<dbReference type="AlphaFoldDB" id="A0A317RAK5"/>
<sequence>MANFGTPSIQQREPEPARIKSVTIEGFRSLRSIQNLELPQLTVLIGANGAGKSTLIRFFEMLSWMLKAKNLQEFVLRHGGGDDQFFMGARKTSRIHAELCLETASGYNDYRFDLAHISAGDSVMVMNEAYRYSAHDIPTKAKWTEIEGVGKESSLLEKKSKTAQTIVNLLRQCSTYQFHDTSINAAIHNRWDVTESFRLRSDGGNLAAVLLDLRNGDRKRYELIVKQIGRVLPAFKDFVLEEEAGKVLLRWVGRQSDKVFGSHLTSDGSLRLFCLLTLLNLPPERLPDVLFFDEPELGLHPHAITLVAEMFKRLSKKRQIFIATQSPYLVDCFELENIIVASANNGETVLRNLPREHYQRWLDEEYQLSDIWLQQATGGVAWLGEHQPVKREGSMDAGQLE</sequence>
<dbReference type="GO" id="GO:0016887">
    <property type="term" value="F:ATP hydrolysis activity"/>
    <property type="evidence" value="ECO:0007669"/>
    <property type="project" value="InterPro"/>
</dbReference>
<comment type="caution">
    <text evidence="2">The sequence shown here is derived from an EMBL/GenBank/DDBJ whole genome shotgun (WGS) entry which is preliminary data.</text>
</comment>
<reference evidence="2 3" key="1">
    <citation type="submission" date="2018-05" db="EMBL/GenBank/DDBJ databases">
        <title>Genomic Encyclopedia of Type Strains, Phase IV (KMG-IV): sequencing the most valuable type-strain genomes for metagenomic binning, comparative biology and taxonomic classification.</title>
        <authorList>
            <person name="Goeker M."/>
        </authorList>
    </citation>
    <scope>NUCLEOTIDE SEQUENCE [LARGE SCALE GENOMIC DNA]</scope>
    <source>
        <strain evidence="2 3">DSM 26006</strain>
    </source>
</reference>
<dbReference type="PANTHER" id="PTHR32182:SF22">
    <property type="entry name" value="ATP-DEPENDENT ENDONUCLEASE, OLD FAMILY-RELATED"/>
    <property type="match status" value="1"/>
</dbReference>
<dbReference type="GO" id="GO:0006302">
    <property type="term" value="P:double-strand break repair"/>
    <property type="evidence" value="ECO:0007669"/>
    <property type="project" value="TreeGrafter"/>
</dbReference>
<evidence type="ECO:0000313" key="2">
    <source>
        <dbReference type="EMBL" id="PWW46226.1"/>
    </source>
</evidence>
<dbReference type="PANTHER" id="PTHR32182">
    <property type="entry name" value="DNA REPLICATION AND REPAIR PROTEIN RECF"/>
    <property type="match status" value="1"/>
</dbReference>
<dbReference type="Pfam" id="PF13304">
    <property type="entry name" value="AAA_21"/>
    <property type="match status" value="1"/>
</dbReference>
<dbReference type="CDD" id="cd00267">
    <property type="entry name" value="ABC_ATPase"/>
    <property type="match status" value="1"/>
</dbReference>
<name>A0A317RAK5_9BURK</name>
<proteinExistence type="predicted"/>
<feature type="domain" description="ATPase AAA-type core" evidence="1">
    <location>
        <begin position="41"/>
        <end position="331"/>
    </location>
</feature>
<protein>
    <submittedName>
        <fullName evidence="2">Putative ATPase</fullName>
    </submittedName>
</protein>
<dbReference type="InterPro" id="IPR014555">
    <property type="entry name" value="RecF-like"/>
</dbReference>
<dbReference type="Gene3D" id="3.40.50.300">
    <property type="entry name" value="P-loop containing nucleotide triphosphate hydrolases"/>
    <property type="match status" value="1"/>
</dbReference>
<dbReference type="OrthoDB" id="9815944at2"/>
<accession>A0A317RAK5</accession>